<evidence type="ECO:0000313" key="6">
    <source>
        <dbReference type="Proteomes" id="UP000198302"/>
    </source>
</evidence>
<dbReference type="RefSeq" id="WP_041516070.1">
    <property type="nucleotide sequence ID" value="NZ_JPRK01000003.1"/>
</dbReference>
<dbReference type="GO" id="GO:0004252">
    <property type="term" value="F:serine-type endopeptidase activity"/>
    <property type="evidence" value="ECO:0007669"/>
    <property type="project" value="TreeGrafter"/>
</dbReference>
<organism evidence="3 5">
    <name type="scientific">Flavobacterium hibernum</name>
    <dbReference type="NCBI Taxonomy" id="37752"/>
    <lineage>
        <taxon>Bacteria</taxon>
        <taxon>Pseudomonadati</taxon>
        <taxon>Bacteroidota</taxon>
        <taxon>Flavobacteriia</taxon>
        <taxon>Flavobacteriales</taxon>
        <taxon>Flavobacteriaceae</taxon>
        <taxon>Flavobacterium</taxon>
    </lineage>
</organism>
<reference evidence="4 6" key="2">
    <citation type="submission" date="2016-11" db="EMBL/GenBank/DDBJ databases">
        <title>Whole genomes of Flavobacteriaceae.</title>
        <authorList>
            <person name="Stine C."/>
            <person name="Li C."/>
            <person name="Tadesse D."/>
        </authorList>
    </citation>
    <scope>NUCLEOTIDE SEQUENCE [LARGE SCALE GENOMIC DNA]</scope>
    <source>
        <strain evidence="4 6">ATCC 51468</strain>
    </source>
</reference>
<dbReference type="Gene3D" id="3.40.50.1820">
    <property type="entry name" value="alpha/beta hydrolase"/>
    <property type="match status" value="1"/>
</dbReference>
<dbReference type="EMBL" id="MUGX01000011">
    <property type="protein sequence ID" value="OXA88121.1"/>
    <property type="molecule type" value="Genomic_DNA"/>
</dbReference>
<dbReference type="Proteomes" id="UP000198302">
    <property type="component" value="Unassembled WGS sequence"/>
</dbReference>
<dbReference type="STRING" id="37752.IW18_02870"/>
<keyword evidence="6" id="KW-1185">Reference proteome</keyword>
<dbReference type="SUPFAM" id="SSF53474">
    <property type="entry name" value="alpha/beta-Hydrolases"/>
    <property type="match status" value="1"/>
</dbReference>
<sequence>MKKDLRFVYGVLSVLIFELVTCSASGQGLIKKNISDADYKLWSTMETKKISENGQWYTYSLSYEQGSDTLFVKSTQKNKNYAFSGTLTGTFLKEKWFCSRNDQNELSLLHLPSGKIEITKNADNYLFTSDEKYLIIFLRTDKQKKIIIKPLDGSASYEIENVKGYAYNQKSNQLIYSKSVSNGCSVSILTIKEKFSESKIIESDNFNYTSFVWQQNTGSAVFTRSKTDVNTDSSAEVKELVYYKTDTQKMFVFQPDTTFDFDKKYVIKSETVSDMMISEDGKSVFFKIKGRNPKSEKAAKKIVQVWNADDKYLEPAEKEKDGSVKMPKTVVWWPEKNNFRILTDTVFSKLMLDTNRKFAITWNPVANEPQSNLHAARDYKTINLDTGQEQYFLKDFNYEVDKIALSPAGKYVTYFKNNHWWIYNIEKNIHTNLTAALQESFSVEDLDRGDGPLPYGNPGWTPDDQSILLYDRFDIWEISIENLKALKLTHGRSEKTIYRIRPVSNEQKLKGNFDGVTNAVINVNKSIILQSKAENVNGLWWYKKNSSILPIILSKNKISDPVMALNTETVIYKEESFETPPRLVLQEKKEKKAQTLYQSNYHFKHFNSGTSSVIHYRNRNGNNIKAALFYPANYNPEKLYPMIVHVYEKQSETVHDYINPSLYSGNGFNVSHYTNTGYFVLLPDIVYEFGNPGNSAVDCVVAATKKALEIVPVNPKRIGLIGHSFGGYEVDYIITQTNIFSAAVAGAAITDLISGYLYVSWNFNRPNFFQYESGQFRMDGSIFKNFLSYLANSPVYYADRVTTPLLSWAGEADRHVHYYQTIEFYLALRRLGKKNVMLLYPDQQHVLTDKEQQKHLTEYVMRWFDNYLSAKSNPEFVKVN</sequence>
<dbReference type="SUPFAM" id="SSF82171">
    <property type="entry name" value="DPP6 N-terminal domain-like"/>
    <property type="match status" value="1"/>
</dbReference>
<keyword evidence="1" id="KW-0378">Hydrolase</keyword>
<dbReference type="InterPro" id="IPR029058">
    <property type="entry name" value="AB_hydrolase_fold"/>
</dbReference>
<gene>
    <name evidence="4" type="ORF">B0A73_10120</name>
    <name evidence="3" type="ORF">IW18_02870</name>
</gene>
<evidence type="ECO:0000313" key="3">
    <source>
        <dbReference type="EMBL" id="KIO54408.1"/>
    </source>
</evidence>
<protein>
    <recommendedName>
        <fullName evidence="2">Peptidase S9 prolyl oligopeptidase catalytic domain-containing protein</fullName>
    </recommendedName>
</protein>
<comment type="caution">
    <text evidence="3">The sequence shown here is derived from an EMBL/GenBank/DDBJ whole genome shotgun (WGS) entry which is preliminary data.</text>
</comment>
<dbReference type="GO" id="GO:0006508">
    <property type="term" value="P:proteolysis"/>
    <property type="evidence" value="ECO:0007669"/>
    <property type="project" value="InterPro"/>
</dbReference>
<accession>A0A0D0EZE3</accession>
<dbReference type="InterPro" id="IPR001375">
    <property type="entry name" value="Peptidase_S9_cat"/>
</dbReference>
<dbReference type="AlphaFoldDB" id="A0A0D0EZE3"/>
<evidence type="ECO:0000256" key="1">
    <source>
        <dbReference type="ARBA" id="ARBA00022801"/>
    </source>
</evidence>
<dbReference type="OrthoDB" id="9812921at2"/>
<dbReference type="PANTHER" id="PTHR42776">
    <property type="entry name" value="SERINE PEPTIDASE S9 FAMILY MEMBER"/>
    <property type="match status" value="1"/>
</dbReference>
<evidence type="ECO:0000313" key="4">
    <source>
        <dbReference type="EMBL" id="OXA88121.1"/>
    </source>
</evidence>
<dbReference type="PANTHER" id="PTHR42776:SF27">
    <property type="entry name" value="DIPEPTIDYL PEPTIDASE FAMILY MEMBER 6"/>
    <property type="match status" value="1"/>
</dbReference>
<evidence type="ECO:0000259" key="2">
    <source>
        <dbReference type="Pfam" id="PF00326"/>
    </source>
</evidence>
<proteinExistence type="predicted"/>
<reference evidence="3 5" key="1">
    <citation type="submission" date="2015-01" db="EMBL/GenBank/DDBJ databases">
        <title>Genome of Flavobacterium hibernum DSM 12611.</title>
        <authorList>
            <person name="Stropko S.J."/>
            <person name="Pipes S.E."/>
            <person name="Newman J.D."/>
        </authorList>
    </citation>
    <scope>NUCLEOTIDE SEQUENCE [LARGE SCALE GENOMIC DNA]</scope>
    <source>
        <strain evidence="3 5">DSM 12611</strain>
    </source>
</reference>
<name>A0A0D0EZE3_9FLAO</name>
<dbReference type="EMBL" id="JPRK01000003">
    <property type="protein sequence ID" value="KIO54408.1"/>
    <property type="molecule type" value="Genomic_DNA"/>
</dbReference>
<evidence type="ECO:0000313" key="5">
    <source>
        <dbReference type="Proteomes" id="UP000032061"/>
    </source>
</evidence>
<dbReference type="Proteomes" id="UP000032061">
    <property type="component" value="Unassembled WGS sequence"/>
</dbReference>
<feature type="domain" description="Peptidase S9 prolyl oligopeptidase catalytic" evidence="2">
    <location>
        <begin position="694"/>
        <end position="869"/>
    </location>
</feature>
<dbReference type="Pfam" id="PF00326">
    <property type="entry name" value="Peptidase_S9"/>
    <property type="match status" value="1"/>
</dbReference>